<evidence type="ECO:0000259" key="7">
    <source>
        <dbReference type="Pfam" id="PF08281"/>
    </source>
</evidence>
<dbReference type="CDD" id="cd06171">
    <property type="entry name" value="Sigma70_r4"/>
    <property type="match status" value="1"/>
</dbReference>
<dbReference type="Pfam" id="PF08281">
    <property type="entry name" value="Sigma70_r4_2"/>
    <property type="match status" value="1"/>
</dbReference>
<evidence type="ECO:0000256" key="4">
    <source>
        <dbReference type="ARBA" id="ARBA00023125"/>
    </source>
</evidence>
<evidence type="ECO:0000259" key="6">
    <source>
        <dbReference type="Pfam" id="PF04542"/>
    </source>
</evidence>
<evidence type="ECO:0000256" key="3">
    <source>
        <dbReference type="ARBA" id="ARBA00023082"/>
    </source>
</evidence>
<evidence type="ECO:0000313" key="8">
    <source>
        <dbReference type="EMBL" id="QDV06762.1"/>
    </source>
</evidence>
<dbReference type="InterPro" id="IPR013324">
    <property type="entry name" value="RNA_pol_sigma_r3/r4-like"/>
</dbReference>
<evidence type="ECO:0000256" key="5">
    <source>
        <dbReference type="ARBA" id="ARBA00023163"/>
    </source>
</evidence>
<evidence type="ECO:0000313" key="9">
    <source>
        <dbReference type="Proteomes" id="UP000320390"/>
    </source>
</evidence>
<dbReference type="PANTHER" id="PTHR43133:SF8">
    <property type="entry name" value="RNA POLYMERASE SIGMA FACTOR HI_1459-RELATED"/>
    <property type="match status" value="1"/>
</dbReference>
<dbReference type="GO" id="GO:0016987">
    <property type="term" value="F:sigma factor activity"/>
    <property type="evidence" value="ECO:0007669"/>
    <property type="project" value="UniProtKB-KW"/>
</dbReference>
<dbReference type="InterPro" id="IPR007627">
    <property type="entry name" value="RNA_pol_sigma70_r2"/>
</dbReference>
<gene>
    <name evidence="8" type="primary">sigW_12</name>
    <name evidence="8" type="ORF">Poly30_22770</name>
</gene>
<dbReference type="Gene3D" id="1.10.1740.10">
    <property type="match status" value="1"/>
</dbReference>
<dbReference type="EMBL" id="CP036434">
    <property type="protein sequence ID" value="QDV06762.1"/>
    <property type="molecule type" value="Genomic_DNA"/>
</dbReference>
<feature type="domain" description="RNA polymerase sigma factor 70 region 4 type 2" evidence="7">
    <location>
        <begin position="136"/>
        <end position="186"/>
    </location>
</feature>
<accession>A0A518ERR0</accession>
<evidence type="ECO:0000256" key="1">
    <source>
        <dbReference type="ARBA" id="ARBA00010641"/>
    </source>
</evidence>
<dbReference type="SUPFAM" id="SSF88659">
    <property type="entry name" value="Sigma3 and sigma4 domains of RNA polymerase sigma factors"/>
    <property type="match status" value="1"/>
</dbReference>
<keyword evidence="2" id="KW-0805">Transcription regulation</keyword>
<dbReference type="SUPFAM" id="SSF88946">
    <property type="entry name" value="Sigma2 domain of RNA polymerase sigma factors"/>
    <property type="match status" value="1"/>
</dbReference>
<dbReference type="GO" id="GO:0003677">
    <property type="term" value="F:DNA binding"/>
    <property type="evidence" value="ECO:0007669"/>
    <property type="project" value="UniProtKB-KW"/>
</dbReference>
<dbReference type="InterPro" id="IPR013325">
    <property type="entry name" value="RNA_pol_sigma_r2"/>
</dbReference>
<proteinExistence type="inferred from homology"/>
<keyword evidence="9" id="KW-1185">Reference proteome</keyword>
<dbReference type="NCBIfam" id="TIGR02937">
    <property type="entry name" value="sigma70-ECF"/>
    <property type="match status" value="1"/>
</dbReference>
<protein>
    <submittedName>
        <fullName evidence="8">ECF RNA polymerase sigma factor SigW</fullName>
    </submittedName>
</protein>
<comment type="similarity">
    <text evidence="1">Belongs to the sigma-70 factor family. ECF subfamily.</text>
</comment>
<dbReference type="InterPro" id="IPR036388">
    <property type="entry name" value="WH-like_DNA-bd_sf"/>
</dbReference>
<dbReference type="InterPro" id="IPR039425">
    <property type="entry name" value="RNA_pol_sigma-70-like"/>
</dbReference>
<dbReference type="GO" id="GO:0006352">
    <property type="term" value="P:DNA-templated transcription initiation"/>
    <property type="evidence" value="ECO:0007669"/>
    <property type="project" value="InterPro"/>
</dbReference>
<feature type="domain" description="RNA polymerase sigma-70 region 2" evidence="6">
    <location>
        <begin position="40"/>
        <end position="103"/>
    </location>
</feature>
<dbReference type="PANTHER" id="PTHR43133">
    <property type="entry name" value="RNA POLYMERASE ECF-TYPE SIGMA FACTO"/>
    <property type="match status" value="1"/>
</dbReference>
<dbReference type="InterPro" id="IPR013249">
    <property type="entry name" value="RNA_pol_sigma70_r4_t2"/>
</dbReference>
<dbReference type="Gene3D" id="1.10.10.10">
    <property type="entry name" value="Winged helix-like DNA-binding domain superfamily/Winged helix DNA-binding domain"/>
    <property type="match status" value="1"/>
</dbReference>
<sequence length="199" mass="22761">MNDSDEPRPAAIEGQKRELALLVIRCQLGERDALDRMVVDWHASVFRYVASFLQDPREVDEVCQNVWLGVLRGLPRLKERASFAPWLFGIARRSAFDWMRMRYRHAPEEPWPEDIEVTEASDGSTDDPEGLDPNVLEQGLQSLTPLEREVVLLHYFEGLPIDQIGEAIHAPPGTVKSRLHRARRKLRAQFGPFDRGIAP</sequence>
<dbReference type="Proteomes" id="UP000320390">
    <property type="component" value="Chromosome"/>
</dbReference>
<keyword evidence="4" id="KW-0238">DNA-binding</keyword>
<evidence type="ECO:0000256" key="2">
    <source>
        <dbReference type="ARBA" id="ARBA00023015"/>
    </source>
</evidence>
<dbReference type="Pfam" id="PF04542">
    <property type="entry name" value="Sigma70_r2"/>
    <property type="match status" value="1"/>
</dbReference>
<dbReference type="RefSeq" id="WP_419191252.1">
    <property type="nucleotide sequence ID" value="NZ_CP036434.1"/>
</dbReference>
<name>A0A518ERR0_9BACT</name>
<keyword evidence="3" id="KW-0731">Sigma factor</keyword>
<dbReference type="AlphaFoldDB" id="A0A518ERR0"/>
<dbReference type="InterPro" id="IPR014284">
    <property type="entry name" value="RNA_pol_sigma-70_dom"/>
</dbReference>
<reference evidence="8 9" key="1">
    <citation type="submission" date="2019-02" db="EMBL/GenBank/DDBJ databases">
        <title>Deep-cultivation of Planctomycetes and their phenomic and genomic characterization uncovers novel biology.</title>
        <authorList>
            <person name="Wiegand S."/>
            <person name="Jogler M."/>
            <person name="Boedeker C."/>
            <person name="Pinto D."/>
            <person name="Vollmers J."/>
            <person name="Rivas-Marin E."/>
            <person name="Kohn T."/>
            <person name="Peeters S.H."/>
            <person name="Heuer A."/>
            <person name="Rast P."/>
            <person name="Oberbeckmann S."/>
            <person name="Bunk B."/>
            <person name="Jeske O."/>
            <person name="Meyerdierks A."/>
            <person name="Storesund J.E."/>
            <person name="Kallscheuer N."/>
            <person name="Luecker S."/>
            <person name="Lage O.M."/>
            <person name="Pohl T."/>
            <person name="Merkel B.J."/>
            <person name="Hornburger P."/>
            <person name="Mueller R.-W."/>
            <person name="Bruemmer F."/>
            <person name="Labrenz M."/>
            <person name="Spormann A.M."/>
            <person name="Op den Camp H."/>
            <person name="Overmann J."/>
            <person name="Amann R."/>
            <person name="Jetten M.S.M."/>
            <person name="Mascher T."/>
            <person name="Medema M.H."/>
            <person name="Devos D.P."/>
            <person name="Kaster A.-K."/>
            <person name="Ovreas L."/>
            <person name="Rohde M."/>
            <person name="Galperin M.Y."/>
            <person name="Jogler C."/>
        </authorList>
    </citation>
    <scope>NUCLEOTIDE SEQUENCE [LARGE SCALE GENOMIC DNA]</scope>
    <source>
        <strain evidence="8 9">Poly30</strain>
    </source>
</reference>
<keyword evidence="5" id="KW-0804">Transcription</keyword>
<organism evidence="8 9">
    <name type="scientific">Saltatorellus ferox</name>
    <dbReference type="NCBI Taxonomy" id="2528018"/>
    <lineage>
        <taxon>Bacteria</taxon>
        <taxon>Pseudomonadati</taxon>
        <taxon>Planctomycetota</taxon>
        <taxon>Planctomycetia</taxon>
        <taxon>Planctomycetia incertae sedis</taxon>
        <taxon>Saltatorellus</taxon>
    </lineage>
</organism>